<evidence type="ECO:0000313" key="2">
    <source>
        <dbReference type="EMBL" id="GAA4155547.1"/>
    </source>
</evidence>
<evidence type="ECO:0000313" key="3">
    <source>
        <dbReference type="Proteomes" id="UP001415169"/>
    </source>
</evidence>
<name>A0ABP7ZES9_9MICO</name>
<reference evidence="2" key="2">
    <citation type="submission" date="2023-12" db="EMBL/GenBank/DDBJ databases">
        <authorList>
            <person name="Sun Q."/>
            <person name="Inoue M."/>
        </authorList>
    </citation>
    <scope>NUCLEOTIDE SEQUENCE</scope>
    <source>
        <strain evidence="2">JCM 17590</strain>
    </source>
</reference>
<organism evidence="2 3">
    <name type="scientific">Gryllotalpicola daejeonensis</name>
    <dbReference type="NCBI Taxonomy" id="993087"/>
    <lineage>
        <taxon>Bacteria</taxon>
        <taxon>Bacillati</taxon>
        <taxon>Actinomycetota</taxon>
        <taxon>Actinomycetes</taxon>
        <taxon>Micrococcales</taxon>
        <taxon>Microbacteriaceae</taxon>
        <taxon>Gryllotalpicola</taxon>
    </lineage>
</organism>
<gene>
    <name evidence="2" type="ORF">GCM10022286_04630</name>
</gene>
<dbReference type="Proteomes" id="UP001415169">
    <property type="component" value="Unassembled WGS sequence"/>
</dbReference>
<keyword evidence="3" id="KW-1185">Reference proteome</keyword>
<protein>
    <submittedName>
        <fullName evidence="2">Uncharacterized protein</fullName>
    </submittedName>
</protein>
<feature type="region of interest" description="Disordered" evidence="1">
    <location>
        <begin position="60"/>
        <end position="85"/>
    </location>
</feature>
<dbReference type="EMBL" id="BAABBV010000001">
    <property type="protein sequence ID" value="GAA4155547.1"/>
    <property type="molecule type" value="Genomic_DNA"/>
</dbReference>
<comment type="caution">
    <text evidence="2">The sequence shown here is derived from an EMBL/GenBank/DDBJ whole genome shotgun (WGS) entry which is preliminary data.</text>
</comment>
<accession>A0ABP7ZES9</accession>
<reference evidence="2" key="1">
    <citation type="journal article" date="2014" name="Int. J. Syst. Evol. Microbiol.">
        <title>Complete genome of a new Firmicutes species belonging to the dominant human colonic microbiota ('Ruminococcus bicirculans') reveals two chromosomes and a selective capacity to utilize plant glucans.</title>
        <authorList>
            <consortium name="NISC Comparative Sequencing Program"/>
            <person name="Wegmann U."/>
            <person name="Louis P."/>
            <person name="Goesmann A."/>
            <person name="Henrissat B."/>
            <person name="Duncan S.H."/>
            <person name="Flint H.J."/>
        </authorList>
    </citation>
    <scope>NUCLEOTIDE SEQUENCE</scope>
    <source>
        <strain evidence="2">JCM 17590</strain>
    </source>
</reference>
<evidence type="ECO:0000256" key="1">
    <source>
        <dbReference type="SAM" id="MobiDB-lite"/>
    </source>
</evidence>
<proteinExistence type="predicted"/>
<sequence length="107" mass="11783">MADALLLFRREQVSGYVPEEPHGRLGRQRLNGRHVDDGLASRDRGADGSGIREIYARPSAQRDALAPAPAKYGDHVTPDHSGTSGDRDFECACHAFIDDTPRRNVSR</sequence>